<protein>
    <submittedName>
        <fullName evidence="2">Uncharacterized protein</fullName>
    </submittedName>
</protein>
<keyword evidence="1" id="KW-1133">Transmembrane helix</keyword>
<evidence type="ECO:0000313" key="2">
    <source>
        <dbReference type="EMBL" id="MFC6760328.1"/>
    </source>
</evidence>
<gene>
    <name evidence="2" type="ORF">ACFQFQ_13895</name>
</gene>
<keyword evidence="1" id="KW-0812">Transmembrane</keyword>
<sequence>MPNAANEAVFASRVARIEKHARKLDRQRKKGRTRSLGSYMVTPLMLCFFMAGGTVFAWDAMDRPTSSPLEMASILTSKILSY</sequence>
<comment type="caution">
    <text evidence="2">The sequence shown here is derived from an EMBL/GenBank/DDBJ whole genome shotgun (WGS) entry which is preliminary data.</text>
</comment>
<dbReference type="EMBL" id="JBHSWG010000001">
    <property type="protein sequence ID" value="MFC6760328.1"/>
    <property type="molecule type" value="Genomic_DNA"/>
</dbReference>
<evidence type="ECO:0000313" key="3">
    <source>
        <dbReference type="Proteomes" id="UP001596353"/>
    </source>
</evidence>
<reference evidence="3" key="1">
    <citation type="journal article" date="2019" name="Int. J. Syst. Evol. Microbiol.">
        <title>The Global Catalogue of Microorganisms (GCM) 10K type strain sequencing project: providing services to taxonomists for standard genome sequencing and annotation.</title>
        <authorList>
            <consortium name="The Broad Institute Genomics Platform"/>
            <consortium name="The Broad Institute Genome Sequencing Center for Infectious Disease"/>
            <person name="Wu L."/>
            <person name="Ma J."/>
        </authorList>
    </citation>
    <scope>NUCLEOTIDE SEQUENCE [LARGE SCALE GENOMIC DNA]</scope>
    <source>
        <strain evidence="3">CCUG 66188</strain>
    </source>
</reference>
<keyword evidence="1" id="KW-0472">Membrane</keyword>
<feature type="transmembrane region" description="Helical" evidence="1">
    <location>
        <begin position="36"/>
        <end position="58"/>
    </location>
</feature>
<keyword evidence="3" id="KW-1185">Reference proteome</keyword>
<accession>A0ABW2B671</accession>
<dbReference type="Proteomes" id="UP001596353">
    <property type="component" value="Unassembled WGS sequence"/>
</dbReference>
<organism evidence="2 3">
    <name type="scientific">Sulfitobacter porphyrae</name>
    <dbReference type="NCBI Taxonomy" id="1246864"/>
    <lineage>
        <taxon>Bacteria</taxon>
        <taxon>Pseudomonadati</taxon>
        <taxon>Pseudomonadota</taxon>
        <taxon>Alphaproteobacteria</taxon>
        <taxon>Rhodobacterales</taxon>
        <taxon>Roseobacteraceae</taxon>
        <taxon>Sulfitobacter</taxon>
    </lineage>
</organism>
<name>A0ABW2B671_9RHOB</name>
<evidence type="ECO:0000256" key="1">
    <source>
        <dbReference type="SAM" id="Phobius"/>
    </source>
</evidence>
<proteinExistence type="predicted"/>